<reference evidence="6 7" key="1">
    <citation type="submission" date="2023-03" db="EMBL/GenBank/DDBJ databases">
        <title>High-quality genome of Scylla paramamosain provides insights in environmental adaptation.</title>
        <authorList>
            <person name="Zhang L."/>
        </authorList>
    </citation>
    <scope>NUCLEOTIDE SEQUENCE [LARGE SCALE GENOMIC DNA]</scope>
    <source>
        <strain evidence="6">LZ_2023a</strain>
        <tissue evidence="6">Muscle</tissue>
    </source>
</reference>
<keyword evidence="3" id="KW-0106">Calcium</keyword>
<dbReference type="EMBL" id="JARAKH010000018">
    <property type="protein sequence ID" value="KAK8395074.1"/>
    <property type="molecule type" value="Genomic_DNA"/>
</dbReference>
<dbReference type="SUPFAM" id="SSF47473">
    <property type="entry name" value="EF-hand"/>
    <property type="match status" value="1"/>
</dbReference>
<protein>
    <recommendedName>
        <fullName evidence="5">EF-hand domain-containing protein</fullName>
    </recommendedName>
</protein>
<dbReference type="Proteomes" id="UP001487740">
    <property type="component" value="Unassembled WGS sequence"/>
</dbReference>
<comment type="caution">
    <text evidence="6">The sequence shown here is derived from an EMBL/GenBank/DDBJ whole genome shotgun (WGS) entry which is preliminary data.</text>
</comment>
<dbReference type="InterPro" id="IPR051433">
    <property type="entry name" value="CIBP"/>
</dbReference>
<feature type="domain" description="EF-hand" evidence="5">
    <location>
        <begin position="103"/>
        <end position="169"/>
    </location>
</feature>
<evidence type="ECO:0000259" key="5">
    <source>
        <dbReference type="Pfam" id="PF13499"/>
    </source>
</evidence>
<dbReference type="Pfam" id="PF13499">
    <property type="entry name" value="EF-hand_7"/>
    <property type="match status" value="1"/>
</dbReference>
<dbReference type="InterPro" id="IPR018247">
    <property type="entry name" value="EF_Hand_1_Ca_BS"/>
</dbReference>
<evidence type="ECO:0000313" key="7">
    <source>
        <dbReference type="Proteomes" id="UP001487740"/>
    </source>
</evidence>
<keyword evidence="7" id="KW-1185">Reference proteome</keyword>
<dbReference type="EMBL" id="JARAKH010000018">
    <property type="protein sequence ID" value="KAK8395075.1"/>
    <property type="molecule type" value="Genomic_DNA"/>
</dbReference>
<dbReference type="Gene3D" id="1.10.238.10">
    <property type="entry name" value="EF-hand"/>
    <property type="match status" value="2"/>
</dbReference>
<dbReference type="PANTHER" id="PTHR45791:SF9">
    <property type="entry name" value="FREQUENIN-1-LIKE PROTEIN"/>
    <property type="match status" value="1"/>
</dbReference>
<keyword evidence="4" id="KW-0460">Magnesium</keyword>
<evidence type="ECO:0000313" key="6">
    <source>
        <dbReference type="EMBL" id="KAK8395075.1"/>
    </source>
</evidence>
<dbReference type="PROSITE" id="PS00018">
    <property type="entry name" value="EF_HAND_1"/>
    <property type="match status" value="1"/>
</dbReference>
<accession>A0AAW0U5S2</accession>
<organism evidence="6 7">
    <name type="scientific">Scylla paramamosain</name>
    <name type="common">Mud crab</name>
    <dbReference type="NCBI Taxonomy" id="85552"/>
    <lineage>
        <taxon>Eukaryota</taxon>
        <taxon>Metazoa</taxon>
        <taxon>Ecdysozoa</taxon>
        <taxon>Arthropoda</taxon>
        <taxon>Crustacea</taxon>
        <taxon>Multicrustacea</taxon>
        <taxon>Malacostraca</taxon>
        <taxon>Eumalacostraca</taxon>
        <taxon>Eucarida</taxon>
        <taxon>Decapoda</taxon>
        <taxon>Pleocyemata</taxon>
        <taxon>Brachyura</taxon>
        <taxon>Eubrachyura</taxon>
        <taxon>Portunoidea</taxon>
        <taxon>Portunidae</taxon>
        <taxon>Portuninae</taxon>
        <taxon>Scylla</taxon>
    </lineage>
</organism>
<gene>
    <name evidence="6" type="ORF">O3P69_006078</name>
</gene>
<dbReference type="FunFam" id="1.10.238.10:FF:000079">
    <property type="entry name" value="Calcium and integrin-binding family member 2"/>
    <property type="match status" value="1"/>
</dbReference>
<keyword evidence="1" id="KW-0479">Metal-binding</keyword>
<keyword evidence="2" id="KW-0677">Repeat</keyword>
<dbReference type="AlphaFoldDB" id="A0AAW0U5S2"/>
<evidence type="ECO:0000256" key="1">
    <source>
        <dbReference type="ARBA" id="ARBA00022723"/>
    </source>
</evidence>
<dbReference type="GO" id="GO:0005509">
    <property type="term" value="F:calcium ion binding"/>
    <property type="evidence" value="ECO:0007669"/>
    <property type="project" value="InterPro"/>
</dbReference>
<name>A0AAW0U5S2_SCYPA</name>
<dbReference type="InterPro" id="IPR011992">
    <property type="entry name" value="EF-hand-dom_pair"/>
</dbReference>
<evidence type="ECO:0000256" key="4">
    <source>
        <dbReference type="ARBA" id="ARBA00022842"/>
    </source>
</evidence>
<sequence>MGNKNTTFTEEELEDYEDLTYLTRREILVAWGKWKGLVGGQGEPDRVTRYPEEDVQKLPELQHNPFRERITRVFSSLKDSRMSFEDFLDLLSVMSSKAPLQLKAHYAFHIFDYNEDQVLDTEDLEVVVERLTGDHALLPEEKSKLVEKLLEDTDLDGGGISEEEFKHLLTKCPDFTHSFRFSV</sequence>
<evidence type="ECO:0000256" key="2">
    <source>
        <dbReference type="ARBA" id="ARBA00022737"/>
    </source>
</evidence>
<dbReference type="InterPro" id="IPR002048">
    <property type="entry name" value="EF_hand_dom"/>
</dbReference>
<dbReference type="PANTHER" id="PTHR45791">
    <property type="entry name" value="CALCIUM AND INTEGRIN BINDING FAMILY MEMBER 2"/>
    <property type="match status" value="1"/>
</dbReference>
<proteinExistence type="predicted"/>
<dbReference type="GO" id="GO:0000287">
    <property type="term" value="F:magnesium ion binding"/>
    <property type="evidence" value="ECO:0007669"/>
    <property type="project" value="TreeGrafter"/>
</dbReference>
<evidence type="ECO:0000256" key="3">
    <source>
        <dbReference type="ARBA" id="ARBA00022837"/>
    </source>
</evidence>